<dbReference type="HOGENOM" id="CLU_3286902_0_0_9"/>
<dbReference type="Proteomes" id="UP000004067">
    <property type="component" value="Unassembled WGS sequence"/>
</dbReference>
<proteinExistence type="predicted"/>
<evidence type="ECO:0000313" key="1">
    <source>
        <dbReference type="EMBL" id="EGK59746.1"/>
    </source>
</evidence>
<dbReference type="AlphaFoldDB" id="F5RM55"/>
<gene>
    <name evidence="1" type="ORF">HMPREF9081_1341</name>
</gene>
<name>F5RM55_9FIRM</name>
<dbReference type="EMBL" id="AFHQ01000033">
    <property type="protein sequence ID" value="EGK59746.1"/>
    <property type="molecule type" value="Genomic_DNA"/>
</dbReference>
<evidence type="ECO:0000313" key="2">
    <source>
        <dbReference type="Proteomes" id="UP000004067"/>
    </source>
</evidence>
<reference evidence="1 2" key="1">
    <citation type="submission" date="2011-04" db="EMBL/GenBank/DDBJ databases">
        <authorList>
            <person name="Muzny D."/>
            <person name="Qin X."/>
            <person name="Deng J."/>
            <person name="Jiang H."/>
            <person name="Liu Y."/>
            <person name="Qu J."/>
            <person name="Song X.-Z."/>
            <person name="Zhang L."/>
            <person name="Thornton R."/>
            <person name="Coyle M."/>
            <person name="Francisco L."/>
            <person name="Jackson L."/>
            <person name="Javaid M."/>
            <person name="Korchina V."/>
            <person name="Kovar C."/>
            <person name="Mata R."/>
            <person name="Mathew T."/>
            <person name="Ngo R."/>
            <person name="Nguyen L."/>
            <person name="Nguyen N."/>
            <person name="Okwuonu G."/>
            <person name="Ongeri F."/>
            <person name="Pham C."/>
            <person name="Simmons D."/>
            <person name="Wilczek-Boney K."/>
            <person name="Hale W."/>
            <person name="Jakkamsetti A."/>
            <person name="Pham P."/>
            <person name="Ruth R."/>
            <person name="San Lucas F."/>
            <person name="Warren J."/>
            <person name="Zhang J."/>
            <person name="Zhao Z."/>
            <person name="Zhou C."/>
            <person name="Zhu D."/>
            <person name="Lee S."/>
            <person name="Bess C."/>
            <person name="Blankenburg K."/>
            <person name="Forbes L."/>
            <person name="Fu Q."/>
            <person name="Gubbala S."/>
            <person name="Hirani K."/>
            <person name="Jayaseelan J.C."/>
            <person name="Lara F."/>
            <person name="Munidasa M."/>
            <person name="Palculict T."/>
            <person name="Patil S."/>
            <person name="Pu L.-L."/>
            <person name="Saada N."/>
            <person name="Tang L."/>
            <person name="Weissenberger G."/>
            <person name="Zhu Y."/>
            <person name="Hemphill L."/>
            <person name="Shang Y."/>
            <person name="Youmans B."/>
            <person name="Ayvaz T."/>
            <person name="Ross M."/>
            <person name="Santibanez J."/>
            <person name="Aqrawi P."/>
            <person name="Gross S."/>
            <person name="Joshi V."/>
            <person name="Fowler G."/>
            <person name="Nazareth L."/>
            <person name="Reid J."/>
            <person name="Worley K."/>
            <person name="Petrosino J."/>
            <person name="Highlander S."/>
            <person name="Gibbs R."/>
        </authorList>
    </citation>
    <scope>NUCLEOTIDE SEQUENCE [LARGE SCALE GENOMIC DNA]</scope>
    <source>
        <strain evidence="1 2">DSM 2778</strain>
    </source>
</reference>
<accession>F5RM55</accession>
<comment type="caution">
    <text evidence="1">The sequence shown here is derived from an EMBL/GenBank/DDBJ whole genome shotgun (WGS) entry which is preliminary data.</text>
</comment>
<protein>
    <submittedName>
        <fullName evidence="1">Uncharacterized protein</fullName>
    </submittedName>
</protein>
<sequence length="40" mass="4761">MSIHLSINNAGKKVKHESAIFMMKNWHYDKSYGQKKMQYS</sequence>
<organism evidence="1 2">
    <name type="scientific">Centipeda periodontii DSM 2778</name>
    <dbReference type="NCBI Taxonomy" id="888060"/>
    <lineage>
        <taxon>Bacteria</taxon>
        <taxon>Bacillati</taxon>
        <taxon>Bacillota</taxon>
        <taxon>Negativicutes</taxon>
        <taxon>Selenomonadales</taxon>
        <taxon>Selenomonadaceae</taxon>
        <taxon>Centipeda</taxon>
    </lineage>
</organism>
<keyword evidence="2" id="KW-1185">Reference proteome</keyword>